<proteinExistence type="predicted"/>
<dbReference type="EMBL" id="SHTU01000004">
    <property type="protein sequence ID" value="TCF95932.1"/>
    <property type="molecule type" value="Genomic_DNA"/>
</dbReference>
<evidence type="ECO:0000313" key="1">
    <source>
        <dbReference type="EMBL" id="TCF95932.1"/>
    </source>
</evidence>
<reference evidence="1 2" key="1">
    <citation type="journal article" date="2018" name="Sci. Rep.">
        <title>Genomic diversity and distribution of Bifidobacterium longum subsp. longum across the human lifespan.</title>
        <authorList>
            <person name="Odamaki T."/>
            <person name="Bottacini F."/>
            <person name="Kato K."/>
            <person name="Mitsuyama E."/>
            <person name="Yoshida K."/>
            <person name="Horigome A."/>
            <person name="Xiao J.Z."/>
            <person name="van Sinderen D."/>
        </authorList>
    </citation>
    <scope>NUCLEOTIDE SEQUENCE [LARGE SCALE GENOMIC DNA]</scope>
    <source>
        <strain evidence="1 2">MCC10120</strain>
    </source>
</reference>
<gene>
    <name evidence="1" type="ORF">MCC10120_0312</name>
</gene>
<dbReference type="AlphaFoldDB" id="A0A4R0WIP5"/>
<comment type="caution">
    <text evidence="1">The sequence shown here is derived from an EMBL/GenBank/DDBJ whole genome shotgun (WGS) entry which is preliminary data.</text>
</comment>
<organism evidence="1 2">
    <name type="scientific">Bifidobacterium longum subsp. longum</name>
    <dbReference type="NCBI Taxonomy" id="1679"/>
    <lineage>
        <taxon>Bacteria</taxon>
        <taxon>Bacillati</taxon>
        <taxon>Actinomycetota</taxon>
        <taxon>Actinomycetes</taxon>
        <taxon>Bifidobacteriales</taxon>
        <taxon>Bifidobacteriaceae</taxon>
        <taxon>Bifidobacterium</taxon>
    </lineage>
</organism>
<sequence length="111" mass="12091">MSIDLTQQALNALADAGLGDSPAKAHEAYVIGYTQGHDDALALAISIEQAISATPLTPDEIERLALALWEANGERPIVYESGERIAGRELEWWKRVAVSAWGFINGTEKER</sequence>
<evidence type="ECO:0000313" key="2">
    <source>
        <dbReference type="Proteomes" id="UP000291713"/>
    </source>
</evidence>
<protein>
    <submittedName>
        <fullName evidence="1">Uncharacterized protein</fullName>
    </submittedName>
</protein>
<accession>A0A4R0WIP5</accession>
<dbReference type="RefSeq" id="WP_131274788.1">
    <property type="nucleotide sequence ID" value="NZ_SHTU01000004.1"/>
</dbReference>
<dbReference type="Proteomes" id="UP000291713">
    <property type="component" value="Unassembled WGS sequence"/>
</dbReference>
<name>A0A4R0WIP5_BIFLL</name>